<dbReference type="EMBL" id="VSWC01000029">
    <property type="protein sequence ID" value="KAA1107374.1"/>
    <property type="molecule type" value="Genomic_DNA"/>
</dbReference>
<gene>
    <name evidence="2" type="ORF">PGT21_011588</name>
</gene>
<feature type="transmembrane region" description="Helical" evidence="1">
    <location>
        <begin position="60"/>
        <end position="80"/>
    </location>
</feature>
<proteinExistence type="predicted"/>
<keyword evidence="1" id="KW-0472">Membrane</keyword>
<reference evidence="2 3" key="1">
    <citation type="submission" date="2019-05" db="EMBL/GenBank/DDBJ databases">
        <title>Emergence of the Ug99 lineage of the wheat stem rust pathogen through somatic hybridization.</title>
        <authorList>
            <person name="Li F."/>
            <person name="Upadhyaya N.M."/>
            <person name="Sperschneider J."/>
            <person name="Matny O."/>
            <person name="Nguyen-Phuc H."/>
            <person name="Mago R."/>
            <person name="Raley C."/>
            <person name="Miller M.E."/>
            <person name="Silverstein K.A.T."/>
            <person name="Henningsen E."/>
            <person name="Hirsch C.D."/>
            <person name="Visser B."/>
            <person name="Pretorius Z.A."/>
            <person name="Steffenson B.J."/>
            <person name="Schwessinger B."/>
            <person name="Dodds P.N."/>
            <person name="Figueroa M."/>
        </authorList>
    </citation>
    <scope>NUCLEOTIDE SEQUENCE [LARGE SCALE GENOMIC DNA]</scope>
    <source>
        <strain evidence="2">21-0</strain>
    </source>
</reference>
<evidence type="ECO:0000256" key="1">
    <source>
        <dbReference type="SAM" id="Phobius"/>
    </source>
</evidence>
<comment type="caution">
    <text evidence="2">The sequence shown here is derived from an EMBL/GenBank/DDBJ whole genome shotgun (WGS) entry which is preliminary data.</text>
</comment>
<accession>A0A5B0Q3A9</accession>
<feature type="transmembrane region" description="Helical" evidence="1">
    <location>
        <begin position="92"/>
        <end position="111"/>
    </location>
</feature>
<keyword evidence="1" id="KW-0812">Transmembrane</keyword>
<sequence length="119" mass="13567">MINSCVDSPSYLPSESKIHWSFGHQQTQVIQRPEDTKAVRPPLVGVIKSSDCKFNKRGSLAINISCATFIARLQILFIILKIRNSICKVNVVITFYQVNSFTFLFNCSILLKNFKERLV</sequence>
<name>A0A5B0Q3A9_PUCGR</name>
<protein>
    <submittedName>
        <fullName evidence="2">Uncharacterized protein</fullName>
    </submittedName>
</protein>
<dbReference type="AlphaFoldDB" id="A0A5B0Q3A9"/>
<organism evidence="2 3">
    <name type="scientific">Puccinia graminis f. sp. tritici</name>
    <dbReference type="NCBI Taxonomy" id="56615"/>
    <lineage>
        <taxon>Eukaryota</taxon>
        <taxon>Fungi</taxon>
        <taxon>Dikarya</taxon>
        <taxon>Basidiomycota</taxon>
        <taxon>Pucciniomycotina</taxon>
        <taxon>Pucciniomycetes</taxon>
        <taxon>Pucciniales</taxon>
        <taxon>Pucciniaceae</taxon>
        <taxon>Puccinia</taxon>
    </lineage>
</organism>
<evidence type="ECO:0000313" key="2">
    <source>
        <dbReference type="EMBL" id="KAA1107374.1"/>
    </source>
</evidence>
<evidence type="ECO:0000313" key="3">
    <source>
        <dbReference type="Proteomes" id="UP000324748"/>
    </source>
</evidence>
<keyword evidence="3" id="KW-1185">Reference proteome</keyword>
<dbReference type="Proteomes" id="UP000324748">
    <property type="component" value="Unassembled WGS sequence"/>
</dbReference>
<keyword evidence="1" id="KW-1133">Transmembrane helix</keyword>